<dbReference type="InterPro" id="IPR029063">
    <property type="entry name" value="SAM-dependent_MTases_sf"/>
</dbReference>
<comment type="similarity">
    <text evidence="1">Belongs to the methyltransferase superfamily.</text>
</comment>
<dbReference type="KEGG" id="htq:FRZ44_50240"/>
<evidence type="ECO:0000313" key="5">
    <source>
        <dbReference type="EMBL" id="QEX19709.1"/>
    </source>
</evidence>
<dbReference type="PANTHER" id="PTHR44942:SF4">
    <property type="entry name" value="METHYLTRANSFERASE TYPE 11 DOMAIN-CONTAINING PROTEIN"/>
    <property type="match status" value="1"/>
</dbReference>
<evidence type="ECO:0000256" key="3">
    <source>
        <dbReference type="ARBA" id="ARBA00022679"/>
    </source>
</evidence>
<dbReference type="CDD" id="cd02440">
    <property type="entry name" value="AdoMet_MTases"/>
    <property type="match status" value="1"/>
</dbReference>
<evidence type="ECO:0000256" key="2">
    <source>
        <dbReference type="ARBA" id="ARBA00022603"/>
    </source>
</evidence>
<dbReference type="RefSeq" id="WP_151179752.1">
    <property type="nucleotide sequence ID" value="NZ_CP042906.1"/>
</dbReference>
<sequence length="256" mass="28204">MIATAAKGFAKRVPEYEAGRPEYPDALLDDLPLAESRVVVDLGAGTGKFTKVLAARIAESKGAHTPRLFAVEPVREMADRLAARGLPVELRAGSAEAIPLPDGAADLVTCAQSFHWFDYEPASAEIHRVLAPGGHLALIWNLRDERVPWVATLTALFDRHAGSTRRYASGAWRRILEDARFRLVRVTRHDFSYRMGRGGLYDRVFSTSFIAAMPAAEQAAVRGEVDRLMADHPEILASGMVEFPYVCELHLLQRVG</sequence>
<dbReference type="AlphaFoldDB" id="A0A5J6MQT7"/>
<name>A0A5J6MQT7_9PROT</name>
<evidence type="ECO:0000259" key="4">
    <source>
        <dbReference type="Pfam" id="PF08241"/>
    </source>
</evidence>
<protein>
    <recommendedName>
        <fullName evidence="4">Methyltransferase type 11 domain-containing protein</fullName>
    </recommendedName>
</protein>
<dbReference type="InterPro" id="IPR013216">
    <property type="entry name" value="Methyltransf_11"/>
</dbReference>
<evidence type="ECO:0000256" key="1">
    <source>
        <dbReference type="ARBA" id="ARBA00008361"/>
    </source>
</evidence>
<organism evidence="5 6">
    <name type="scientific">Hypericibacter terrae</name>
    <dbReference type="NCBI Taxonomy" id="2602015"/>
    <lineage>
        <taxon>Bacteria</taxon>
        <taxon>Pseudomonadati</taxon>
        <taxon>Pseudomonadota</taxon>
        <taxon>Alphaproteobacteria</taxon>
        <taxon>Rhodospirillales</taxon>
        <taxon>Dongiaceae</taxon>
        <taxon>Hypericibacter</taxon>
    </lineage>
</organism>
<gene>
    <name evidence="5" type="ORF">FRZ44_50240</name>
</gene>
<keyword evidence="3" id="KW-0808">Transferase</keyword>
<evidence type="ECO:0000313" key="6">
    <source>
        <dbReference type="Proteomes" id="UP000326202"/>
    </source>
</evidence>
<keyword evidence="2" id="KW-0489">Methyltransferase</keyword>
<accession>A0A5J6MQT7</accession>
<dbReference type="OrthoDB" id="9777830at2"/>
<dbReference type="GO" id="GO:0032259">
    <property type="term" value="P:methylation"/>
    <property type="evidence" value="ECO:0007669"/>
    <property type="project" value="UniProtKB-KW"/>
</dbReference>
<keyword evidence="6" id="KW-1185">Reference proteome</keyword>
<dbReference type="InterPro" id="IPR051052">
    <property type="entry name" value="Diverse_substrate_MTase"/>
</dbReference>
<dbReference type="EMBL" id="CP042906">
    <property type="protein sequence ID" value="QEX19709.1"/>
    <property type="molecule type" value="Genomic_DNA"/>
</dbReference>
<dbReference type="Proteomes" id="UP000326202">
    <property type="component" value="Chromosome"/>
</dbReference>
<dbReference type="Gene3D" id="3.40.50.150">
    <property type="entry name" value="Vaccinia Virus protein VP39"/>
    <property type="match status" value="1"/>
</dbReference>
<feature type="domain" description="Methyltransferase type 11" evidence="4">
    <location>
        <begin position="40"/>
        <end position="137"/>
    </location>
</feature>
<proteinExistence type="inferred from homology"/>
<dbReference type="GO" id="GO:0008757">
    <property type="term" value="F:S-adenosylmethionine-dependent methyltransferase activity"/>
    <property type="evidence" value="ECO:0007669"/>
    <property type="project" value="InterPro"/>
</dbReference>
<dbReference type="PANTHER" id="PTHR44942">
    <property type="entry name" value="METHYLTRANSF_11 DOMAIN-CONTAINING PROTEIN"/>
    <property type="match status" value="1"/>
</dbReference>
<dbReference type="SUPFAM" id="SSF53335">
    <property type="entry name" value="S-adenosyl-L-methionine-dependent methyltransferases"/>
    <property type="match status" value="1"/>
</dbReference>
<dbReference type="Pfam" id="PF08241">
    <property type="entry name" value="Methyltransf_11"/>
    <property type="match status" value="1"/>
</dbReference>
<reference evidence="5 6" key="1">
    <citation type="submission" date="2019-08" db="EMBL/GenBank/DDBJ databases">
        <title>Hyperibacter terrae gen. nov., sp. nov. and Hyperibacter viscosus sp. nov., two new members in the family Rhodospirillaceae isolated from the rhizosphere of Hypericum perforatum.</title>
        <authorList>
            <person name="Noviana Z."/>
        </authorList>
    </citation>
    <scope>NUCLEOTIDE SEQUENCE [LARGE SCALE GENOMIC DNA]</scope>
    <source>
        <strain evidence="5 6">R5913</strain>
    </source>
</reference>